<gene>
    <name evidence="1" type="ORF">F0L16_22155</name>
</gene>
<name>A0A5B0V8I8_9GAMM</name>
<dbReference type="AlphaFoldDB" id="A0A5B0V8I8"/>
<comment type="caution">
    <text evidence="1">The sequence shown here is derived from an EMBL/GenBank/DDBJ whole genome shotgun (WGS) entry which is preliminary data.</text>
</comment>
<organism evidence="1 2">
    <name type="scientific">Photorhabdus heterorhabditis</name>
    <dbReference type="NCBI Taxonomy" id="880156"/>
    <lineage>
        <taxon>Bacteria</taxon>
        <taxon>Pseudomonadati</taxon>
        <taxon>Pseudomonadota</taxon>
        <taxon>Gammaproteobacteria</taxon>
        <taxon>Enterobacterales</taxon>
        <taxon>Morganellaceae</taxon>
        <taxon>Photorhabdus</taxon>
    </lineage>
</organism>
<reference evidence="1 2" key="1">
    <citation type="submission" date="2019-09" db="EMBL/GenBank/DDBJ databases">
        <title>Whole genome sequence of Photorhabdus heterorhabditis strain ETL (Enterobacteriales: Enterobacteriaceae) a bacterial symbiont of Heterorhabditis zealandica strain ETL (Rhabditida: Heterorhabditidae).</title>
        <authorList>
            <person name="Lulamba T.E."/>
            <person name="Serepa-Dlamini M.H."/>
        </authorList>
    </citation>
    <scope>NUCLEOTIDE SEQUENCE [LARGE SCALE GENOMIC DNA]</scope>
    <source>
        <strain evidence="1 2">ETL</strain>
    </source>
</reference>
<sequence length="64" mass="7122">MLVPGVPDFDPEIAQKQLREAVITKSGDLVKIAAKTGGYILRQKTGQCYYPVTKYIKNTLILII</sequence>
<dbReference type="RefSeq" id="WP_149617672.1">
    <property type="nucleotide sequence ID" value="NZ_CAWPFF010000053.1"/>
</dbReference>
<dbReference type="Proteomes" id="UP000322184">
    <property type="component" value="Unassembled WGS sequence"/>
</dbReference>
<accession>A0A5B0V8I8</accession>
<evidence type="ECO:0000313" key="1">
    <source>
        <dbReference type="EMBL" id="KAA1170972.1"/>
    </source>
</evidence>
<dbReference type="EMBL" id="VTUW01000146">
    <property type="protein sequence ID" value="KAA1170972.1"/>
    <property type="molecule type" value="Genomic_DNA"/>
</dbReference>
<evidence type="ECO:0000313" key="2">
    <source>
        <dbReference type="Proteomes" id="UP000322184"/>
    </source>
</evidence>
<protein>
    <submittedName>
        <fullName evidence="1">Uncharacterized protein</fullName>
    </submittedName>
</protein>
<proteinExistence type="predicted"/>